<dbReference type="InterPro" id="IPR050879">
    <property type="entry name" value="Acyltransferase_3"/>
</dbReference>
<keyword evidence="1" id="KW-0812">Transmembrane</keyword>
<dbReference type="Pfam" id="PF01757">
    <property type="entry name" value="Acyl_transf_3"/>
    <property type="match status" value="1"/>
</dbReference>
<dbReference type="GO" id="GO:0016746">
    <property type="term" value="F:acyltransferase activity"/>
    <property type="evidence" value="ECO:0007669"/>
    <property type="project" value="UniProtKB-KW"/>
</dbReference>
<evidence type="ECO:0000256" key="1">
    <source>
        <dbReference type="SAM" id="Phobius"/>
    </source>
</evidence>
<accession>A0ABY0E1Y2</accession>
<comment type="caution">
    <text evidence="3">The sequence shown here is derived from an EMBL/GenBank/DDBJ whole genome shotgun (WGS) entry which is preliminary data.</text>
</comment>
<proteinExistence type="predicted"/>
<feature type="transmembrane region" description="Helical" evidence="1">
    <location>
        <begin position="225"/>
        <end position="242"/>
    </location>
</feature>
<feature type="transmembrane region" description="Helical" evidence="1">
    <location>
        <begin position="313"/>
        <end position="333"/>
    </location>
</feature>
<feature type="transmembrane region" description="Helical" evidence="1">
    <location>
        <begin position="50"/>
        <end position="67"/>
    </location>
</feature>
<feature type="transmembrane region" description="Helical" evidence="1">
    <location>
        <begin position="88"/>
        <end position="110"/>
    </location>
</feature>
<sequence length="368" mass="41270">MFVLAFSLDPAKNDTSVILNFLRAFAAQVVCIGHAWNFGGLGTVYAPTDGVLLFFALSGFLIAYTLDNKSRSPSYGILDYGIERFARIYTAYLPAMLLIGLTTLAVRWYGIDIKADPVDLKTFIGNLLMQQNLPCCLSVGTFGTAGQLTSVAVEFHIYFFVGALYFLLRGKDALGCCLIAAPFSLMPLAYFSNIPGTDRALFALWLLSFASYYVAKHVVQYQRNIAFWCLGFAVTLAVWLIQRVPGQNAYLQQYPMLVMSFFCLVMASQGVRVIPRRLAGLITVAADYSYSLFLIHLTILRLIFSIWTDVTIWRMLFAVIVANVLAFAFALMFERHYHRVSDWIKALLGRPSRRWRGEPTPCVGGRRP</sequence>
<gene>
    <name evidence="3" type="ORF">EAS56_27915</name>
</gene>
<dbReference type="Proteomes" id="UP000290401">
    <property type="component" value="Unassembled WGS sequence"/>
</dbReference>
<feature type="transmembrane region" description="Helical" evidence="1">
    <location>
        <begin position="175"/>
        <end position="194"/>
    </location>
</feature>
<feature type="domain" description="Acyltransferase 3" evidence="2">
    <location>
        <begin position="19"/>
        <end position="330"/>
    </location>
</feature>
<keyword evidence="3" id="KW-0012">Acyltransferase</keyword>
<protein>
    <submittedName>
        <fullName evidence="3">Acyltransferase</fullName>
    </submittedName>
</protein>
<feature type="transmembrane region" description="Helical" evidence="1">
    <location>
        <begin position="286"/>
        <end position="307"/>
    </location>
</feature>
<keyword evidence="1" id="KW-0472">Membrane</keyword>
<feature type="transmembrane region" description="Helical" evidence="1">
    <location>
        <begin position="200"/>
        <end position="218"/>
    </location>
</feature>
<dbReference type="InterPro" id="IPR002656">
    <property type="entry name" value="Acyl_transf_3_dom"/>
</dbReference>
<feature type="transmembrane region" description="Helical" evidence="1">
    <location>
        <begin position="148"/>
        <end position="168"/>
    </location>
</feature>
<keyword evidence="1" id="KW-1133">Transmembrane helix</keyword>
<keyword evidence="4" id="KW-1185">Reference proteome</keyword>
<name>A0ABY0E1Y2_9BRAD</name>
<dbReference type="PANTHER" id="PTHR23028">
    <property type="entry name" value="ACETYLTRANSFERASE"/>
    <property type="match status" value="1"/>
</dbReference>
<reference evidence="3 4" key="1">
    <citation type="submission" date="2018-10" db="EMBL/GenBank/DDBJ databases">
        <title>Bradyrhizobium sp. nov., effective nodules isolated from peanut in China.</title>
        <authorList>
            <person name="Li Y."/>
        </authorList>
    </citation>
    <scope>NUCLEOTIDE SEQUENCE [LARGE SCALE GENOMIC DNA]</scope>
    <source>
        <strain evidence="3 4">CCBAU 53426</strain>
    </source>
</reference>
<keyword evidence="3" id="KW-0808">Transferase</keyword>
<dbReference type="EMBL" id="RDQZ01000029">
    <property type="protein sequence ID" value="RXH08744.1"/>
    <property type="molecule type" value="Genomic_DNA"/>
</dbReference>
<organism evidence="3 4">
    <name type="scientific">Bradyrhizobium guangzhouense</name>
    <dbReference type="NCBI Taxonomy" id="1325095"/>
    <lineage>
        <taxon>Bacteria</taxon>
        <taxon>Pseudomonadati</taxon>
        <taxon>Pseudomonadota</taxon>
        <taxon>Alphaproteobacteria</taxon>
        <taxon>Hyphomicrobiales</taxon>
        <taxon>Nitrobacteraceae</taxon>
        <taxon>Bradyrhizobium</taxon>
    </lineage>
</organism>
<evidence type="ECO:0000313" key="3">
    <source>
        <dbReference type="EMBL" id="RXH08744.1"/>
    </source>
</evidence>
<evidence type="ECO:0000313" key="4">
    <source>
        <dbReference type="Proteomes" id="UP000290401"/>
    </source>
</evidence>
<evidence type="ECO:0000259" key="2">
    <source>
        <dbReference type="Pfam" id="PF01757"/>
    </source>
</evidence>
<dbReference type="PANTHER" id="PTHR23028:SF53">
    <property type="entry name" value="ACYL_TRANSF_3 DOMAIN-CONTAINING PROTEIN"/>
    <property type="match status" value="1"/>
</dbReference>
<feature type="transmembrane region" description="Helical" evidence="1">
    <location>
        <begin position="254"/>
        <end position="274"/>
    </location>
</feature>